<dbReference type="CDD" id="cd03352">
    <property type="entry name" value="LbH_LpxD"/>
    <property type="match status" value="1"/>
</dbReference>
<evidence type="ECO:0000256" key="5">
    <source>
        <dbReference type="ARBA" id="ARBA00023098"/>
    </source>
</evidence>
<dbReference type="Pfam" id="PF00132">
    <property type="entry name" value="Hexapep"/>
    <property type="match status" value="1"/>
</dbReference>
<reference evidence="9 10" key="1">
    <citation type="journal article" date="2019" name="Front. Microbiol.">
        <title>Ammonia Oxidation by the Arctic Terrestrial Thaumarchaeote Candidatus Nitrosocosmicus arcticus Is Stimulated by Increasing Temperatures.</title>
        <authorList>
            <person name="Alves R.J.E."/>
            <person name="Kerou M."/>
            <person name="Zappe A."/>
            <person name="Bittner R."/>
            <person name="Abby S.S."/>
            <person name="Schmidt H.A."/>
            <person name="Pfeifer K."/>
            <person name="Schleper C."/>
        </authorList>
    </citation>
    <scope>NUCLEOTIDE SEQUENCE [LARGE SCALE GENOMIC DNA]</scope>
    <source>
        <strain evidence="9 10">Kfb</strain>
    </source>
</reference>
<name>A0A557SS47_9ARCH</name>
<dbReference type="InterPro" id="IPR007691">
    <property type="entry name" value="LpxD"/>
</dbReference>
<evidence type="ECO:0000313" key="10">
    <source>
        <dbReference type="Proteomes" id="UP000315289"/>
    </source>
</evidence>
<comment type="caution">
    <text evidence="9">The sequence shown here is derived from an EMBL/GenBank/DDBJ whole genome shotgun (WGS) entry which is preliminary data.</text>
</comment>
<keyword evidence="6 9" id="KW-0012">Acyltransferase</keyword>
<evidence type="ECO:0000259" key="8">
    <source>
        <dbReference type="Pfam" id="PF25087"/>
    </source>
</evidence>
<evidence type="ECO:0000256" key="3">
    <source>
        <dbReference type="ARBA" id="ARBA00022679"/>
    </source>
</evidence>
<dbReference type="Pfam" id="PF14602">
    <property type="entry name" value="Hexapep_2"/>
    <property type="match status" value="1"/>
</dbReference>
<evidence type="ECO:0000256" key="4">
    <source>
        <dbReference type="ARBA" id="ARBA00022737"/>
    </source>
</evidence>
<dbReference type="GO" id="GO:0016020">
    <property type="term" value="C:membrane"/>
    <property type="evidence" value="ECO:0007669"/>
    <property type="project" value="GOC"/>
</dbReference>
<dbReference type="Pfam" id="PF25087">
    <property type="entry name" value="GMPPB_C"/>
    <property type="match status" value="1"/>
</dbReference>
<dbReference type="InterPro" id="IPR001451">
    <property type="entry name" value="Hexapep"/>
</dbReference>
<organism evidence="9 10">
    <name type="scientific">Candidatus Nitrosocosmicus arcticus</name>
    <dbReference type="NCBI Taxonomy" id="2035267"/>
    <lineage>
        <taxon>Archaea</taxon>
        <taxon>Nitrososphaerota</taxon>
        <taxon>Nitrososphaeria</taxon>
        <taxon>Nitrososphaerales</taxon>
        <taxon>Nitrososphaeraceae</taxon>
        <taxon>Candidatus Nitrosocosmicus</taxon>
    </lineage>
</organism>
<dbReference type="GO" id="GO:0009245">
    <property type="term" value="P:lipid A biosynthetic process"/>
    <property type="evidence" value="ECO:0007669"/>
    <property type="project" value="UniProtKB-KW"/>
</dbReference>
<dbReference type="PANTHER" id="PTHR43378:SF2">
    <property type="entry name" value="UDP-3-O-ACYLGLUCOSAMINE N-ACYLTRANSFERASE 1, MITOCHONDRIAL-RELATED"/>
    <property type="match status" value="1"/>
</dbReference>
<feature type="domain" description="UDP-3-O-[3-hydroxymyristoyl] glucosamine N-acyltransferase non-repeat region" evidence="7">
    <location>
        <begin position="31"/>
        <end position="103"/>
    </location>
</feature>
<dbReference type="Proteomes" id="UP000315289">
    <property type="component" value="Unassembled WGS sequence"/>
</dbReference>
<evidence type="ECO:0000313" key="9">
    <source>
        <dbReference type="EMBL" id="TVP39418.1"/>
    </source>
</evidence>
<keyword evidence="3 9" id="KW-0808">Transferase</keyword>
<evidence type="ECO:0000256" key="2">
    <source>
        <dbReference type="ARBA" id="ARBA00022556"/>
    </source>
</evidence>
<keyword evidence="4" id="KW-0677">Repeat</keyword>
<dbReference type="PROSITE" id="PS00101">
    <property type="entry name" value="HEXAPEP_TRANSFERASES"/>
    <property type="match status" value="1"/>
</dbReference>
<dbReference type="EMBL" id="VOAH01000015">
    <property type="protein sequence ID" value="TVP39418.1"/>
    <property type="molecule type" value="Genomic_DNA"/>
</dbReference>
<keyword evidence="5" id="KW-0443">Lipid metabolism</keyword>
<dbReference type="InterPro" id="IPR018357">
    <property type="entry name" value="Hexapep_transf_CS"/>
</dbReference>
<gene>
    <name evidence="9" type="ORF">NARC_150012</name>
</gene>
<keyword evidence="10" id="KW-1185">Reference proteome</keyword>
<dbReference type="InterPro" id="IPR020573">
    <property type="entry name" value="UDP_GlcNAc_AcTrfase_non-rep"/>
</dbReference>
<evidence type="ECO:0000256" key="6">
    <source>
        <dbReference type="ARBA" id="ARBA00023315"/>
    </source>
</evidence>
<dbReference type="OrthoDB" id="11819at2157"/>
<dbReference type="InterPro" id="IPR056729">
    <property type="entry name" value="GMPPB_C"/>
</dbReference>
<dbReference type="Gene3D" id="2.160.10.10">
    <property type="entry name" value="Hexapeptide repeat proteins"/>
    <property type="match status" value="1"/>
</dbReference>
<accession>A0A557SS47</accession>
<evidence type="ECO:0000259" key="7">
    <source>
        <dbReference type="Pfam" id="PF04613"/>
    </source>
</evidence>
<dbReference type="GO" id="GO:0016410">
    <property type="term" value="F:N-acyltransferase activity"/>
    <property type="evidence" value="ECO:0007669"/>
    <property type="project" value="InterPro"/>
</dbReference>
<dbReference type="Gene3D" id="3.40.1390.10">
    <property type="entry name" value="MurE/MurF, N-terminal domain"/>
    <property type="match status" value="1"/>
</dbReference>
<proteinExistence type="predicted"/>
<dbReference type="SUPFAM" id="SSF51161">
    <property type="entry name" value="Trimeric LpxA-like enzymes"/>
    <property type="match status" value="1"/>
</dbReference>
<sequence>MVQWTVESLLQHITDSHYTIEGQKSNSKSKSIRNVSSLLTGTRDDVSFCSSEEYGGMLSISQSKAGVILCKKSMEGLVYPNHKEGQLLIFVDNPRLEFTRLAKRITINPPMVGISKSSVIADSAKIGRECYIGDYVVIGDDCTVGNNTIIESKTNLQNCKVGDNCTIQPNTTIGSDGFAFERAGDTLDLEKFPHYGKVVIENDVEIFANCSIARGSLSDTIIGQGTKIDALCHIAHNVDIGKNTELTAGTIVGGSTFIGDNCWLGLNSTIKNKIKIGNKVIVGSGSSVIYDIIDEDIVAGVPAKSIKKKVTANKEKLFLMAGQLKSDFMP</sequence>
<evidence type="ECO:0000256" key="1">
    <source>
        <dbReference type="ARBA" id="ARBA00022516"/>
    </source>
</evidence>
<dbReference type="InterPro" id="IPR011004">
    <property type="entry name" value="Trimer_LpxA-like_sf"/>
</dbReference>
<feature type="domain" description="Mannose-1-phosphate guanyltransferase C-terminal" evidence="8">
    <location>
        <begin position="116"/>
        <end position="174"/>
    </location>
</feature>
<protein>
    <submittedName>
        <fullName evidence="9">Putative UDP-3-O-(3-hydroxymyristoyl) glucosamin N-acyltransferase</fullName>
    </submittedName>
</protein>
<keyword evidence="2" id="KW-0441">Lipid A biosynthesis</keyword>
<dbReference type="Pfam" id="PF04613">
    <property type="entry name" value="LpxD"/>
    <property type="match status" value="1"/>
</dbReference>
<dbReference type="NCBIfam" id="NF002060">
    <property type="entry name" value="PRK00892.1"/>
    <property type="match status" value="1"/>
</dbReference>
<dbReference type="AlphaFoldDB" id="A0A557SS47"/>
<keyword evidence="1" id="KW-0444">Lipid biosynthesis</keyword>
<dbReference type="RefSeq" id="WP_144733614.1">
    <property type="nucleotide sequence ID" value="NZ_ML675590.1"/>
</dbReference>
<dbReference type="PANTHER" id="PTHR43378">
    <property type="entry name" value="UDP-3-O-ACYLGLUCOSAMINE N-ACYLTRANSFERASE"/>
    <property type="match status" value="1"/>
</dbReference>